<dbReference type="Pfam" id="PF21153">
    <property type="entry name" value="NSUN5_N"/>
    <property type="match status" value="1"/>
</dbReference>
<dbReference type="GO" id="GO:0070475">
    <property type="term" value="P:rRNA base methylation"/>
    <property type="evidence" value="ECO:0007669"/>
    <property type="project" value="TreeGrafter"/>
</dbReference>
<feature type="active site" description="Nucleophile" evidence="6">
    <location>
        <position position="326"/>
    </location>
</feature>
<comment type="caution">
    <text evidence="6">Lacks conserved residue(s) required for the propagation of feature annotation.</text>
</comment>
<dbReference type="InterPro" id="IPR049560">
    <property type="entry name" value="MeTrfase_RsmB-F_NOP2_cat"/>
</dbReference>
<dbReference type="CDD" id="cd02440">
    <property type="entry name" value="AdoMet_MTases"/>
    <property type="match status" value="1"/>
</dbReference>
<protein>
    <recommendedName>
        <fullName evidence="8">SAM-dependent MTase RsmB/NOP-type domain-containing protein</fullName>
    </recommendedName>
</protein>
<dbReference type="Proteomes" id="UP000886523">
    <property type="component" value="Unassembled WGS sequence"/>
</dbReference>
<accession>A0A9P6DW15</accession>
<feature type="binding site" evidence="6">
    <location>
        <position position="220"/>
    </location>
    <ligand>
        <name>S-adenosyl-L-methionine</name>
        <dbReference type="ChEBI" id="CHEBI:59789"/>
    </ligand>
</feature>
<evidence type="ECO:0000259" key="8">
    <source>
        <dbReference type="PROSITE" id="PS51686"/>
    </source>
</evidence>
<dbReference type="FunFam" id="3.40.50.150:FF:000164">
    <property type="entry name" value="Methyltransferase NSUN5, putative"/>
    <property type="match status" value="1"/>
</dbReference>
<dbReference type="InterPro" id="IPR048889">
    <property type="entry name" value="NSUN5_RCM1_N"/>
</dbReference>
<reference evidence="9" key="1">
    <citation type="journal article" date="2020" name="Nat. Commun.">
        <title>Large-scale genome sequencing of mycorrhizal fungi provides insights into the early evolution of symbiotic traits.</title>
        <authorList>
            <person name="Miyauchi S."/>
            <person name="Kiss E."/>
            <person name="Kuo A."/>
            <person name="Drula E."/>
            <person name="Kohler A."/>
            <person name="Sanchez-Garcia M."/>
            <person name="Morin E."/>
            <person name="Andreopoulos B."/>
            <person name="Barry K.W."/>
            <person name="Bonito G."/>
            <person name="Buee M."/>
            <person name="Carver A."/>
            <person name="Chen C."/>
            <person name="Cichocki N."/>
            <person name="Clum A."/>
            <person name="Culley D."/>
            <person name="Crous P.W."/>
            <person name="Fauchery L."/>
            <person name="Girlanda M."/>
            <person name="Hayes R.D."/>
            <person name="Keri Z."/>
            <person name="LaButti K."/>
            <person name="Lipzen A."/>
            <person name="Lombard V."/>
            <person name="Magnuson J."/>
            <person name="Maillard F."/>
            <person name="Murat C."/>
            <person name="Nolan M."/>
            <person name="Ohm R.A."/>
            <person name="Pangilinan J."/>
            <person name="Pereira M.F."/>
            <person name="Perotto S."/>
            <person name="Peter M."/>
            <person name="Pfister S."/>
            <person name="Riley R."/>
            <person name="Sitrit Y."/>
            <person name="Stielow J.B."/>
            <person name="Szollosi G."/>
            <person name="Zifcakova L."/>
            <person name="Stursova M."/>
            <person name="Spatafora J.W."/>
            <person name="Tedersoo L."/>
            <person name="Vaario L.M."/>
            <person name="Yamada A."/>
            <person name="Yan M."/>
            <person name="Wang P."/>
            <person name="Xu J."/>
            <person name="Bruns T."/>
            <person name="Baldrian P."/>
            <person name="Vilgalys R."/>
            <person name="Dunand C."/>
            <person name="Henrissat B."/>
            <person name="Grigoriev I.V."/>
            <person name="Hibbett D."/>
            <person name="Nagy L.G."/>
            <person name="Martin F.M."/>
        </authorList>
    </citation>
    <scope>NUCLEOTIDE SEQUENCE</scope>
    <source>
        <strain evidence="9">UP504</strain>
    </source>
</reference>
<evidence type="ECO:0000256" key="2">
    <source>
        <dbReference type="ARBA" id="ARBA00022679"/>
    </source>
</evidence>
<dbReference type="EMBL" id="MU128935">
    <property type="protein sequence ID" value="KAF9516996.1"/>
    <property type="molecule type" value="Genomic_DNA"/>
</dbReference>
<keyword evidence="1 6" id="KW-0489">Methyltransferase</keyword>
<sequence>MTAAVIRTLEYKPVLTTIINATSLLKLERRHITSMNLALLLVHDLLFSRGGIQAGDGPIKQAILKHKTRLHSELVKIKVKRGVKNDKDLAQSEGGSGYIPRYVRINLNVGTLDEAISALATPRRLSLTEDRHTTNPKEFYEDAHIPGLLAFHPSISFQTEPLYLNGLLILQDKASCLPAALLSPPQSDKTIVIDATAAPGNKTSHLSSLMGNEGKIFAFERDKHRYATLQKMLKKAQCRNVETTCGDFLDTNPLDEKYRNVSHILLDPSCSGSGIVNRLDYLLESTENQEQDSQIERLQRLSEFQLSILQHAMKFPAAEKIVYSTCSIHPEENEHVVREALKSVEALQGDFHLAPRSQVMPTWERRGRSEEMYDPVDAESLIRTMPGVDRTNGFFVAVFVRGDSTSLDKSLKRQLDDDEVREAAGGKKPKKRRKKKKTTAATTPVADKSDPETPLKH</sequence>
<dbReference type="InterPro" id="IPR029063">
    <property type="entry name" value="SAM-dependent_MTases_sf"/>
</dbReference>
<comment type="similarity">
    <text evidence="6">Belongs to the class I-like SAM-binding methyltransferase superfamily. RsmB/NOP family.</text>
</comment>
<gene>
    <name evidence="9" type="ORF">BS47DRAFT_1340320</name>
</gene>
<dbReference type="InterPro" id="IPR023267">
    <property type="entry name" value="RCMT"/>
</dbReference>
<feature type="binding site" evidence="6">
    <location>
        <position position="267"/>
    </location>
    <ligand>
        <name>S-adenosyl-L-methionine</name>
        <dbReference type="ChEBI" id="CHEBI:59789"/>
    </ligand>
</feature>
<name>A0A9P6DW15_9AGAM</name>
<dbReference type="PROSITE" id="PS51686">
    <property type="entry name" value="SAM_MT_RSMB_NOP"/>
    <property type="match status" value="1"/>
</dbReference>
<dbReference type="GO" id="GO:0008173">
    <property type="term" value="F:RNA methyltransferase activity"/>
    <property type="evidence" value="ECO:0007669"/>
    <property type="project" value="InterPro"/>
</dbReference>
<keyword evidence="2 6" id="KW-0808">Transferase</keyword>
<evidence type="ECO:0000256" key="6">
    <source>
        <dbReference type="PROSITE-ProRule" id="PRU01023"/>
    </source>
</evidence>
<keyword evidence="3 6" id="KW-0949">S-adenosyl-L-methionine</keyword>
<dbReference type="PANTHER" id="PTHR22807:SF4">
    <property type="entry name" value="28S RRNA (CYTOSINE-C(5))-METHYLTRANSFERASE"/>
    <property type="match status" value="1"/>
</dbReference>
<dbReference type="PRINTS" id="PR02008">
    <property type="entry name" value="RCMTFAMILY"/>
</dbReference>
<evidence type="ECO:0000256" key="1">
    <source>
        <dbReference type="ARBA" id="ARBA00022603"/>
    </source>
</evidence>
<feature type="compositionally biased region" description="Basic and acidic residues" evidence="7">
    <location>
        <begin position="447"/>
        <end position="457"/>
    </location>
</feature>
<dbReference type="Gene3D" id="3.40.50.150">
    <property type="entry name" value="Vaccinia Virus protein VP39"/>
    <property type="match status" value="1"/>
</dbReference>
<feature type="domain" description="SAM-dependent MTase RsmB/NOP-type" evidence="8">
    <location>
        <begin position="91"/>
        <end position="402"/>
    </location>
</feature>
<evidence type="ECO:0000256" key="7">
    <source>
        <dbReference type="SAM" id="MobiDB-lite"/>
    </source>
</evidence>
<dbReference type="OrthoDB" id="435282at2759"/>
<keyword evidence="10" id="KW-1185">Reference proteome</keyword>
<proteinExistence type="inferred from homology"/>
<organism evidence="9 10">
    <name type="scientific">Hydnum rufescens UP504</name>
    <dbReference type="NCBI Taxonomy" id="1448309"/>
    <lineage>
        <taxon>Eukaryota</taxon>
        <taxon>Fungi</taxon>
        <taxon>Dikarya</taxon>
        <taxon>Basidiomycota</taxon>
        <taxon>Agaricomycotina</taxon>
        <taxon>Agaricomycetes</taxon>
        <taxon>Cantharellales</taxon>
        <taxon>Hydnaceae</taxon>
        <taxon>Hydnum</taxon>
    </lineage>
</organism>
<evidence type="ECO:0000256" key="5">
    <source>
        <dbReference type="ARBA" id="ARBA00053002"/>
    </source>
</evidence>
<dbReference type="PANTHER" id="PTHR22807">
    <property type="entry name" value="NOP2 YEAST -RELATED NOL1/NOP2/FMU SUN DOMAIN-CONTAINING"/>
    <property type="match status" value="1"/>
</dbReference>
<feature type="compositionally biased region" description="Basic and acidic residues" evidence="7">
    <location>
        <begin position="410"/>
        <end position="425"/>
    </location>
</feature>
<dbReference type="AlphaFoldDB" id="A0A9P6DW15"/>
<dbReference type="InterPro" id="IPR049561">
    <property type="entry name" value="NSUN5_7_fdxn-like"/>
</dbReference>
<dbReference type="InterPro" id="IPR001678">
    <property type="entry name" value="MeTrfase_RsmB-F_NOP2_dom"/>
</dbReference>
<evidence type="ECO:0000256" key="4">
    <source>
        <dbReference type="ARBA" id="ARBA00022884"/>
    </source>
</evidence>
<comment type="catalytic activity">
    <reaction evidence="5">
        <text>a cytidine in 25S rRNA + S-adenosyl-L-methionine = a 5-methylcytidine in 25S rRNA + S-adenosyl-L-homocysteine + H(+)</text>
        <dbReference type="Rhea" id="RHEA:47780"/>
        <dbReference type="Rhea" id="RHEA-COMP:11911"/>
        <dbReference type="Rhea" id="RHEA-COMP:11912"/>
        <dbReference type="ChEBI" id="CHEBI:15378"/>
        <dbReference type="ChEBI" id="CHEBI:57856"/>
        <dbReference type="ChEBI" id="CHEBI:59789"/>
        <dbReference type="ChEBI" id="CHEBI:74483"/>
        <dbReference type="ChEBI" id="CHEBI:82748"/>
    </reaction>
</comment>
<feature type="binding site" evidence="6">
    <location>
        <position position="247"/>
    </location>
    <ligand>
        <name>S-adenosyl-L-methionine</name>
        <dbReference type="ChEBI" id="CHEBI:59789"/>
    </ligand>
</feature>
<dbReference type="GO" id="GO:0005730">
    <property type="term" value="C:nucleolus"/>
    <property type="evidence" value="ECO:0007669"/>
    <property type="project" value="TreeGrafter"/>
</dbReference>
<dbReference type="Pfam" id="PF21148">
    <property type="entry name" value="NSUN5_fdxn-like"/>
    <property type="match status" value="1"/>
</dbReference>
<dbReference type="Gene3D" id="3.30.70.1170">
    <property type="entry name" value="Sun protein, domain 3"/>
    <property type="match status" value="1"/>
</dbReference>
<evidence type="ECO:0000256" key="3">
    <source>
        <dbReference type="ARBA" id="ARBA00022691"/>
    </source>
</evidence>
<evidence type="ECO:0000313" key="9">
    <source>
        <dbReference type="EMBL" id="KAF9516996.1"/>
    </source>
</evidence>
<keyword evidence="4 6" id="KW-0694">RNA-binding</keyword>
<evidence type="ECO:0000313" key="10">
    <source>
        <dbReference type="Proteomes" id="UP000886523"/>
    </source>
</evidence>
<dbReference type="SUPFAM" id="SSF53335">
    <property type="entry name" value="S-adenosyl-L-methionine-dependent methyltransferases"/>
    <property type="match status" value="1"/>
</dbReference>
<feature type="compositionally biased region" description="Basic residues" evidence="7">
    <location>
        <begin position="427"/>
        <end position="438"/>
    </location>
</feature>
<feature type="region of interest" description="Disordered" evidence="7">
    <location>
        <begin position="410"/>
        <end position="457"/>
    </location>
</feature>
<dbReference type="Pfam" id="PF01189">
    <property type="entry name" value="Methyltr_RsmB-F"/>
    <property type="match status" value="1"/>
</dbReference>
<dbReference type="GO" id="GO:0003723">
    <property type="term" value="F:RNA binding"/>
    <property type="evidence" value="ECO:0007669"/>
    <property type="project" value="UniProtKB-UniRule"/>
</dbReference>
<comment type="caution">
    <text evidence="9">The sequence shown here is derived from an EMBL/GenBank/DDBJ whole genome shotgun (WGS) entry which is preliminary data.</text>
</comment>